<reference evidence="1" key="1">
    <citation type="submission" date="2020-08" db="EMBL/GenBank/DDBJ databases">
        <authorList>
            <person name="Cejkova D."/>
            <person name="Kubasova T."/>
            <person name="Jahodarova E."/>
            <person name="Rychlik I."/>
        </authorList>
    </citation>
    <scope>NUCLEOTIDE SEQUENCE</scope>
    <source>
        <strain evidence="1">An420c</strain>
    </source>
</reference>
<protein>
    <submittedName>
        <fullName evidence="1">Uncharacterized protein</fullName>
    </submittedName>
</protein>
<keyword evidence="2" id="KW-1185">Reference proteome</keyword>
<dbReference type="Proteomes" id="UP000713880">
    <property type="component" value="Unassembled WGS sequence"/>
</dbReference>
<comment type="caution">
    <text evidence="1">The sequence shown here is derived from an EMBL/GenBank/DDBJ whole genome shotgun (WGS) entry which is preliminary data.</text>
</comment>
<proteinExistence type="predicted"/>
<organism evidence="1 2">
    <name type="scientific">Mordavella massiliensis</name>
    <dbReference type="NCBI Taxonomy" id="1871024"/>
    <lineage>
        <taxon>Bacteria</taxon>
        <taxon>Bacillati</taxon>
        <taxon>Bacillota</taxon>
        <taxon>Clostridia</taxon>
        <taxon>Eubacteriales</taxon>
        <taxon>Clostridiaceae</taxon>
        <taxon>Mordavella</taxon>
    </lineage>
</organism>
<dbReference type="EMBL" id="JACJLV010000007">
    <property type="protein sequence ID" value="MBM6826193.1"/>
    <property type="molecule type" value="Genomic_DNA"/>
</dbReference>
<reference evidence="1" key="2">
    <citation type="journal article" date="2021" name="Sci. Rep.">
        <title>The distribution of antibiotic resistance genes in chicken gut microbiota commensals.</title>
        <authorList>
            <person name="Juricova H."/>
            <person name="Matiasovicova J."/>
            <person name="Kubasova T."/>
            <person name="Cejkova D."/>
            <person name="Rychlik I."/>
        </authorList>
    </citation>
    <scope>NUCLEOTIDE SEQUENCE</scope>
    <source>
        <strain evidence="1">An420c</strain>
    </source>
</reference>
<sequence length="105" mass="12030">MPERTEIIDSVSLAGKLVGNGNSVQYFGAILLKSKLSLNDLEDYYSVYQKNEWSYVVEPQENQIITVVEHSKISFSEMVDDEAYYIVYSWGDGPDLLEELDFRGH</sequence>
<evidence type="ECO:0000313" key="2">
    <source>
        <dbReference type="Proteomes" id="UP000713880"/>
    </source>
</evidence>
<dbReference type="AlphaFoldDB" id="A0A939B9Y2"/>
<accession>A0A939B9Y2</accession>
<dbReference type="RefSeq" id="WP_087150665.1">
    <property type="nucleotide sequence ID" value="NZ_JACJLV010000007.1"/>
</dbReference>
<gene>
    <name evidence="1" type="ORF">H6A13_03605</name>
</gene>
<name>A0A939B9Y2_9CLOT</name>
<evidence type="ECO:0000313" key="1">
    <source>
        <dbReference type="EMBL" id="MBM6826193.1"/>
    </source>
</evidence>